<sequence>MGHLFIHFRESIVKLFVCIILCFTFLSCFSQQIIYPSGGNPDVGVSGRYQKVNGDEILLFNSDGAFICLRNHIQKSDVVIPLCDTLSKGFWSLKDGFILLKNRNGFNDVKYSIIESTMGSQDSVYFKIILPEEDAFSYNNFKFSIVTSPIYRQFVKSGKSELAISKKQWGNMAFGLVIQNISPNVYYGMKSYQRVYFKIFESYKAIDGSKNCFTILVSGFNQCFYESMDIDNEVIGIDNNTLIWRGNIYKKSK</sequence>
<keyword evidence="2" id="KW-1185">Reference proteome</keyword>
<organism evidence="1 2">
    <name type="scientific">Chitinophaga dinghuensis</name>
    <dbReference type="NCBI Taxonomy" id="1539050"/>
    <lineage>
        <taxon>Bacteria</taxon>
        <taxon>Pseudomonadati</taxon>
        <taxon>Bacteroidota</taxon>
        <taxon>Chitinophagia</taxon>
        <taxon>Chitinophagales</taxon>
        <taxon>Chitinophagaceae</taxon>
        <taxon>Chitinophaga</taxon>
    </lineage>
</organism>
<proteinExistence type="predicted"/>
<dbReference type="RefSeq" id="WP_111592097.1">
    <property type="nucleotide sequence ID" value="NZ_QLMA01000003.1"/>
</dbReference>
<dbReference type="EMBL" id="QLMA01000003">
    <property type="protein sequence ID" value="RAJ83451.1"/>
    <property type="molecule type" value="Genomic_DNA"/>
</dbReference>
<dbReference type="AlphaFoldDB" id="A0A327W2E9"/>
<evidence type="ECO:0000313" key="1">
    <source>
        <dbReference type="EMBL" id="RAJ83451.1"/>
    </source>
</evidence>
<gene>
    <name evidence="1" type="ORF">CLV59_103419</name>
</gene>
<name>A0A327W2E9_9BACT</name>
<comment type="caution">
    <text evidence="1">The sequence shown here is derived from an EMBL/GenBank/DDBJ whole genome shotgun (WGS) entry which is preliminary data.</text>
</comment>
<reference evidence="1 2" key="1">
    <citation type="submission" date="2018-06" db="EMBL/GenBank/DDBJ databases">
        <title>Genomic Encyclopedia of Archaeal and Bacterial Type Strains, Phase II (KMG-II): from individual species to whole genera.</title>
        <authorList>
            <person name="Goeker M."/>
        </authorList>
    </citation>
    <scope>NUCLEOTIDE SEQUENCE [LARGE SCALE GENOMIC DNA]</scope>
    <source>
        <strain evidence="1 2">DSM 29821</strain>
    </source>
</reference>
<dbReference type="Proteomes" id="UP000249819">
    <property type="component" value="Unassembled WGS sequence"/>
</dbReference>
<dbReference type="OrthoDB" id="667782at2"/>
<protein>
    <submittedName>
        <fullName evidence="1">Uncharacterized protein</fullName>
    </submittedName>
</protein>
<accession>A0A327W2E9</accession>
<evidence type="ECO:0000313" key="2">
    <source>
        <dbReference type="Proteomes" id="UP000249819"/>
    </source>
</evidence>